<proteinExistence type="inferred from homology"/>
<evidence type="ECO:0000313" key="4">
    <source>
        <dbReference type="Proteomes" id="UP000613177"/>
    </source>
</evidence>
<gene>
    <name evidence="3" type="ORF">INT48_009862</name>
</gene>
<protein>
    <recommendedName>
        <fullName evidence="5">Multidrug and toxin extrusion protein</fullName>
    </recommendedName>
</protein>
<keyword evidence="2" id="KW-1133">Transmembrane helix</keyword>
<sequence length="857" mass="96936">MLRLPTIINFPLILWKDKRQKRIDEEEETRYLLEAEETLIKHHSSSQNLFVQNDTNKSLFLNNQVHDELVAILKFAIPLIVTFLLGIGNKVIDVWFLGKVGSEAMAVVSLGGLFTTVAGLSVGQGILTAIDTLVAQAFTGASNPLTVGTILQRGLLIVYIFGILVALLWSYAENILLYMGQTPELASMAQTYVTIITPNIFLSFTIVSIRKFLQGLGEMRVTMYLIIILFPINILADYYFLIYLDLGYIGAAYQNVLISTVLLLIYVLFIFIYTDAKKYWPGFTGQAFSQWGVFLKLGIPGMLSVSTDWAFEVCAIIAGVLGQTSLAAQSVVLTVNMLFLMIPGAITNALIVRLGHHLGANQPKKTKLCVMISTFLGLIFVFVDAIIMYTYRSKIAHTFSTDQEVILAIEDLMGVGSLSHFALGFGIVLSGTLNAFGKQSIVAAFNIVSYYAIGLPFGLYMTSHHGWGLIGIWSGVVLSGVLKSIGESIYIIRYIDWEQESLVHLDEPYTHQAVVKALKNSKRLDWQVIEDVTEENAESCPADTQLQWLEYELIDWHHLAKYDTESLSNAYCIRKGLIRKSQLAYNMAKYLSKHPDSILKKAIPETWQFELDHVDYFDEAMNEVFEVERDLEEEGGNHMFIIKPSMANKAAGIKVFNSLDQLRAIFEEPESDMNKRKFHIRAYVMTKSNIEVYLYRDMLALFALKEYDTSNLDDNLIHLTNTCIQTEEAEYNEEASVKLFWELPLEEKDLNHIFEQMKNILADVYDACSSEMTTFQCIPNAFELFGIDFMIDDELNVYFLEANAFPDFKQTGGKLQHIIQELFESTSRVAIEPFFTDGKEVTDEKMVKVFEKELLSL</sequence>
<dbReference type="InterPro" id="IPR004344">
    <property type="entry name" value="TTL/TTLL_fam"/>
</dbReference>
<evidence type="ECO:0000313" key="3">
    <source>
        <dbReference type="EMBL" id="KAG2233062.1"/>
    </source>
</evidence>
<dbReference type="GO" id="GO:0000932">
    <property type="term" value="C:P-body"/>
    <property type="evidence" value="ECO:0007669"/>
    <property type="project" value="TreeGrafter"/>
</dbReference>
<feature type="transmembrane region" description="Helical" evidence="2">
    <location>
        <begin position="256"/>
        <end position="273"/>
    </location>
</feature>
<dbReference type="GO" id="GO:0015297">
    <property type="term" value="F:antiporter activity"/>
    <property type="evidence" value="ECO:0007669"/>
    <property type="project" value="InterPro"/>
</dbReference>
<keyword evidence="4" id="KW-1185">Reference proteome</keyword>
<dbReference type="PANTHER" id="PTHR47551">
    <property type="entry name" value="TUBULIN--TYROSINE LIGASE PBY1-RELATED"/>
    <property type="match status" value="1"/>
</dbReference>
<feature type="transmembrane region" description="Helical" evidence="2">
    <location>
        <begin position="368"/>
        <end position="392"/>
    </location>
</feature>
<name>A0A8H7VVL1_9FUNG</name>
<dbReference type="Pfam" id="PF01554">
    <property type="entry name" value="MatE"/>
    <property type="match status" value="2"/>
</dbReference>
<dbReference type="EMBL" id="JAEPRE010000091">
    <property type="protein sequence ID" value="KAG2233062.1"/>
    <property type="molecule type" value="Genomic_DNA"/>
</dbReference>
<dbReference type="Gene3D" id="3.30.470.20">
    <property type="entry name" value="ATP-grasp fold, B domain"/>
    <property type="match status" value="1"/>
</dbReference>
<dbReference type="Pfam" id="PF03133">
    <property type="entry name" value="TTL"/>
    <property type="match status" value="1"/>
</dbReference>
<feature type="transmembrane region" description="Helical" evidence="2">
    <location>
        <begin position="69"/>
        <end position="92"/>
    </location>
</feature>
<dbReference type="Proteomes" id="UP000613177">
    <property type="component" value="Unassembled WGS sequence"/>
</dbReference>
<dbReference type="InterPro" id="IPR027746">
    <property type="entry name" value="TTL"/>
</dbReference>
<dbReference type="InterPro" id="IPR002528">
    <property type="entry name" value="MATE_fam"/>
</dbReference>
<dbReference type="GO" id="GO:0042910">
    <property type="term" value="F:xenobiotic transmembrane transporter activity"/>
    <property type="evidence" value="ECO:0007669"/>
    <property type="project" value="InterPro"/>
</dbReference>
<evidence type="ECO:0008006" key="5">
    <source>
        <dbReference type="Google" id="ProtNLM"/>
    </source>
</evidence>
<reference evidence="3" key="1">
    <citation type="submission" date="2021-01" db="EMBL/GenBank/DDBJ databases">
        <title>Metabolic potential, ecology and presence of endohyphal bacteria is reflected in genomic diversity of Mucoromycotina.</title>
        <authorList>
            <person name="Muszewska A."/>
            <person name="Okrasinska A."/>
            <person name="Steczkiewicz K."/>
            <person name="Drgas O."/>
            <person name="Orlowska M."/>
            <person name="Perlinska-Lenart U."/>
            <person name="Aleksandrzak-Piekarczyk T."/>
            <person name="Szatraj K."/>
            <person name="Zielenkiewicz U."/>
            <person name="Pilsyk S."/>
            <person name="Malc E."/>
            <person name="Mieczkowski P."/>
            <person name="Kruszewska J.S."/>
            <person name="Biernat P."/>
            <person name="Pawlowska J."/>
        </authorList>
    </citation>
    <scope>NUCLEOTIDE SEQUENCE</scope>
    <source>
        <strain evidence="3">WA0000018081</strain>
    </source>
</reference>
<feature type="transmembrane region" description="Helical" evidence="2">
    <location>
        <begin position="221"/>
        <end position="244"/>
    </location>
</feature>
<keyword evidence="2" id="KW-0812">Transmembrane</keyword>
<dbReference type="PROSITE" id="PS51221">
    <property type="entry name" value="TTL"/>
    <property type="match status" value="1"/>
</dbReference>
<feature type="transmembrane region" description="Helical" evidence="2">
    <location>
        <begin position="337"/>
        <end position="356"/>
    </location>
</feature>
<dbReference type="NCBIfam" id="TIGR00797">
    <property type="entry name" value="matE"/>
    <property type="match status" value="1"/>
</dbReference>
<dbReference type="InterPro" id="IPR045069">
    <property type="entry name" value="MATE_euk"/>
</dbReference>
<feature type="transmembrane region" description="Helical" evidence="2">
    <location>
        <begin position="192"/>
        <end position="209"/>
    </location>
</feature>
<dbReference type="GO" id="GO:0016020">
    <property type="term" value="C:membrane"/>
    <property type="evidence" value="ECO:0007669"/>
    <property type="project" value="InterPro"/>
</dbReference>
<feature type="transmembrane region" description="Helical" evidence="2">
    <location>
        <begin position="441"/>
        <end position="461"/>
    </location>
</feature>
<dbReference type="SUPFAM" id="SSF56059">
    <property type="entry name" value="Glutathione synthetase ATP-binding domain-like"/>
    <property type="match status" value="1"/>
</dbReference>
<evidence type="ECO:0000256" key="1">
    <source>
        <dbReference type="ARBA" id="ARBA00010199"/>
    </source>
</evidence>
<dbReference type="CDD" id="cd13132">
    <property type="entry name" value="MATE_eukaryotic"/>
    <property type="match status" value="1"/>
</dbReference>
<dbReference type="AlphaFoldDB" id="A0A8H7VVL1"/>
<feature type="transmembrane region" description="Helical" evidence="2">
    <location>
        <begin position="150"/>
        <end position="171"/>
    </location>
</feature>
<feature type="transmembrane region" description="Helical" evidence="2">
    <location>
        <begin position="104"/>
        <end position="130"/>
    </location>
</feature>
<dbReference type="PANTHER" id="PTHR47551:SF1">
    <property type="entry name" value="TUBULIN--TYROSINE LIGASE PBY1-RELATED"/>
    <property type="match status" value="1"/>
</dbReference>
<dbReference type="GO" id="GO:1990961">
    <property type="term" value="P:xenobiotic detoxification by transmembrane export across the plasma membrane"/>
    <property type="evidence" value="ECO:0007669"/>
    <property type="project" value="InterPro"/>
</dbReference>
<evidence type="ECO:0000256" key="2">
    <source>
        <dbReference type="SAM" id="Phobius"/>
    </source>
</evidence>
<accession>A0A8H7VVL1</accession>
<comment type="similarity">
    <text evidence="1">Belongs to the multi antimicrobial extrusion (MATE) (TC 2.A.66.1) family.</text>
</comment>
<organism evidence="3 4">
    <name type="scientific">Thamnidium elegans</name>
    <dbReference type="NCBI Taxonomy" id="101142"/>
    <lineage>
        <taxon>Eukaryota</taxon>
        <taxon>Fungi</taxon>
        <taxon>Fungi incertae sedis</taxon>
        <taxon>Mucoromycota</taxon>
        <taxon>Mucoromycotina</taxon>
        <taxon>Mucoromycetes</taxon>
        <taxon>Mucorales</taxon>
        <taxon>Mucorineae</taxon>
        <taxon>Mucoraceae</taxon>
        <taxon>Thamnidium</taxon>
    </lineage>
</organism>
<comment type="caution">
    <text evidence="3">The sequence shown here is derived from an EMBL/GenBank/DDBJ whole genome shotgun (WGS) entry which is preliminary data.</text>
</comment>
<keyword evidence="2" id="KW-0472">Membrane</keyword>
<feature type="transmembrane region" description="Helical" evidence="2">
    <location>
        <begin position="412"/>
        <end position="429"/>
    </location>
</feature>